<sequence length="350" mass="39651">MNPTPSMLETALAYGDSAFLLEFFRHWDPATIFLLGGLNYRLLNIVRFYQAAIWNVPKFLSRWFLRSDRALAMLDSSPVIVCGTSVLQFFDRSTRGAARLDICVGYEGISEVGKFLDKEGYFFRPGPLPGTRNFASVAMVEAARLPVARLKVYGERSFTQEEHAGHAFRFIRFERRRPSRIIVVHLVRCELHRYILSMHSTLMNFICGTHAVSLFGRSAFIRRKTFVACQERLPCSDESIRTEMEWIENYAGGPTPFRVLGVVVEVDEDAEVGTRWVGDSKCWTLPSLPTDGPFATNSEISGPAFDALDWRSGTTRHGSYMRIGEPFVWSSWASSRGQLSSRPSDIFIES</sequence>
<dbReference type="Proteomes" id="UP001218188">
    <property type="component" value="Unassembled WGS sequence"/>
</dbReference>
<dbReference type="EMBL" id="JARJCM010000021">
    <property type="protein sequence ID" value="KAJ7040613.1"/>
    <property type="molecule type" value="Genomic_DNA"/>
</dbReference>
<evidence type="ECO:0000313" key="2">
    <source>
        <dbReference type="Proteomes" id="UP001218188"/>
    </source>
</evidence>
<proteinExistence type="predicted"/>
<accession>A0AAD6X6A8</accession>
<organism evidence="1 2">
    <name type="scientific">Mycena alexandri</name>
    <dbReference type="NCBI Taxonomy" id="1745969"/>
    <lineage>
        <taxon>Eukaryota</taxon>
        <taxon>Fungi</taxon>
        <taxon>Dikarya</taxon>
        <taxon>Basidiomycota</taxon>
        <taxon>Agaricomycotina</taxon>
        <taxon>Agaricomycetes</taxon>
        <taxon>Agaricomycetidae</taxon>
        <taxon>Agaricales</taxon>
        <taxon>Marasmiineae</taxon>
        <taxon>Mycenaceae</taxon>
        <taxon>Mycena</taxon>
    </lineage>
</organism>
<gene>
    <name evidence="1" type="ORF">C8F04DRAFT_1253933</name>
</gene>
<protein>
    <submittedName>
        <fullName evidence="1">Uncharacterized protein</fullName>
    </submittedName>
</protein>
<dbReference type="AlphaFoldDB" id="A0AAD6X6A8"/>
<comment type="caution">
    <text evidence="1">The sequence shown here is derived from an EMBL/GenBank/DDBJ whole genome shotgun (WGS) entry which is preliminary data.</text>
</comment>
<reference evidence="1" key="1">
    <citation type="submission" date="2023-03" db="EMBL/GenBank/DDBJ databases">
        <title>Massive genome expansion in bonnet fungi (Mycena s.s.) driven by repeated elements and novel gene families across ecological guilds.</title>
        <authorList>
            <consortium name="Lawrence Berkeley National Laboratory"/>
            <person name="Harder C.B."/>
            <person name="Miyauchi S."/>
            <person name="Viragh M."/>
            <person name="Kuo A."/>
            <person name="Thoen E."/>
            <person name="Andreopoulos B."/>
            <person name="Lu D."/>
            <person name="Skrede I."/>
            <person name="Drula E."/>
            <person name="Henrissat B."/>
            <person name="Morin E."/>
            <person name="Kohler A."/>
            <person name="Barry K."/>
            <person name="LaButti K."/>
            <person name="Morin E."/>
            <person name="Salamov A."/>
            <person name="Lipzen A."/>
            <person name="Mereny Z."/>
            <person name="Hegedus B."/>
            <person name="Baldrian P."/>
            <person name="Stursova M."/>
            <person name="Weitz H."/>
            <person name="Taylor A."/>
            <person name="Grigoriev I.V."/>
            <person name="Nagy L.G."/>
            <person name="Martin F."/>
            <person name="Kauserud H."/>
        </authorList>
    </citation>
    <scope>NUCLEOTIDE SEQUENCE</scope>
    <source>
        <strain evidence="1">CBHHK200</strain>
    </source>
</reference>
<name>A0AAD6X6A8_9AGAR</name>
<keyword evidence="2" id="KW-1185">Reference proteome</keyword>
<evidence type="ECO:0000313" key="1">
    <source>
        <dbReference type="EMBL" id="KAJ7040613.1"/>
    </source>
</evidence>